<proteinExistence type="predicted"/>
<gene>
    <name evidence="1" type="ORF">CR513_59240</name>
</gene>
<dbReference type="Proteomes" id="UP000257109">
    <property type="component" value="Unassembled WGS sequence"/>
</dbReference>
<name>A0A371E8R9_MUCPR</name>
<sequence>MNYLRWRIMRLLIRCLNNSKGFKDNYDYDYNTINNQRSLAFHGSKDLKNLAIEKYLYTLKVHKIELKEDKRKKKGKSIVLKVPKDPRGSLSKVLKVEESFDEGSKE</sequence>
<protein>
    <submittedName>
        <fullName evidence="1">Uncharacterized protein</fullName>
    </submittedName>
</protein>
<comment type="caution">
    <text evidence="1">The sequence shown here is derived from an EMBL/GenBank/DDBJ whole genome shotgun (WGS) entry which is preliminary data.</text>
</comment>
<evidence type="ECO:0000313" key="1">
    <source>
        <dbReference type="EMBL" id="RDX62432.1"/>
    </source>
</evidence>
<reference evidence="1" key="1">
    <citation type="submission" date="2018-05" db="EMBL/GenBank/DDBJ databases">
        <title>Draft genome of Mucuna pruriens seed.</title>
        <authorList>
            <person name="Nnadi N.E."/>
            <person name="Vos R."/>
            <person name="Hasami M.H."/>
            <person name="Devisetty U.K."/>
            <person name="Aguiy J.C."/>
        </authorList>
    </citation>
    <scope>NUCLEOTIDE SEQUENCE [LARGE SCALE GENOMIC DNA]</scope>
    <source>
        <strain evidence="1">JCA_2017</strain>
    </source>
</reference>
<organism evidence="1 2">
    <name type="scientific">Mucuna pruriens</name>
    <name type="common">Velvet bean</name>
    <name type="synonym">Dolichos pruriens</name>
    <dbReference type="NCBI Taxonomy" id="157652"/>
    <lineage>
        <taxon>Eukaryota</taxon>
        <taxon>Viridiplantae</taxon>
        <taxon>Streptophyta</taxon>
        <taxon>Embryophyta</taxon>
        <taxon>Tracheophyta</taxon>
        <taxon>Spermatophyta</taxon>
        <taxon>Magnoliopsida</taxon>
        <taxon>eudicotyledons</taxon>
        <taxon>Gunneridae</taxon>
        <taxon>Pentapetalae</taxon>
        <taxon>rosids</taxon>
        <taxon>fabids</taxon>
        <taxon>Fabales</taxon>
        <taxon>Fabaceae</taxon>
        <taxon>Papilionoideae</taxon>
        <taxon>50 kb inversion clade</taxon>
        <taxon>NPAAA clade</taxon>
        <taxon>indigoferoid/millettioid clade</taxon>
        <taxon>Phaseoleae</taxon>
        <taxon>Mucuna</taxon>
    </lineage>
</organism>
<feature type="non-terminal residue" evidence="1">
    <location>
        <position position="1"/>
    </location>
</feature>
<dbReference type="EMBL" id="QJKJ01015499">
    <property type="protein sequence ID" value="RDX62432.1"/>
    <property type="molecule type" value="Genomic_DNA"/>
</dbReference>
<accession>A0A371E8R9</accession>
<keyword evidence="2" id="KW-1185">Reference proteome</keyword>
<dbReference type="AlphaFoldDB" id="A0A371E8R9"/>
<evidence type="ECO:0000313" key="2">
    <source>
        <dbReference type="Proteomes" id="UP000257109"/>
    </source>
</evidence>